<dbReference type="SUPFAM" id="SSF51556">
    <property type="entry name" value="Metallo-dependent hydrolases"/>
    <property type="match status" value="1"/>
</dbReference>
<evidence type="ECO:0000256" key="2">
    <source>
        <dbReference type="ARBA" id="ARBA00004613"/>
    </source>
</evidence>
<dbReference type="NCBIfam" id="TIGR01431">
    <property type="entry name" value="adm_rel"/>
    <property type="match status" value="1"/>
</dbReference>
<dbReference type="GO" id="GO:0006154">
    <property type="term" value="P:adenosine catabolic process"/>
    <property type="evidence" value="ECO:0007669"/>
    <property type="project" value="InterPro"/>
</dbReference>
<keyword evidence="6" id="KW-0479">Metal-binding</keyword>
<reference evidence="11 12" key="1">
    <citation type="journal article" date="2016" name="Mol. Biol. Evol.">
        <title>Comparative Genomics of Early-Diverging Mushroom-Forming Fungi Provides Insights into the Origins of Lignocellulose Decay Capabilities.</title>
        <authorList>
            <person name="Nagy L.G."/>
            <person name="Riley R."/>
            <person name="Tritt A."/>
            <person name="Adam C."/>
            <person name="Daum C."/>
            <person name="Floudas D."/>
            <person name="Sun H."/>
            <person name="Yadav J.S."/>
            <person name="Pangilinan J."/>
            <person name="Larsson K.H."/>
            <person name="Matsuura K."/>
            <person name="Barry K."/>
            <person name="Labutti K."/>
            <person name="Kuo R."/>
            <person name="Ohm R.A."/>
            <person name="Bhattacharya S.S."/>
            <person name="Shirouzu T."/>
            <person name="Yoshinaga Y."/>
            <person name="Martin F.M."/>
            <person name="Grigoriev I.V."/>
            <person name="Hibbett D.S."/>
        </authorList>
    </citation>
    <scope>NUCLEOTIDE SEQUENCE [LARGE SCALE GENOMIC DNA]</scope>
    <source>
        <strain evidence="11 12">HHB9708</strain>
    </source>
</reference>
<keyword evidence="7" id="KW-0732">Signal</keyword>
<keyword evidence="8" id="KW-0378">Hydrolase</keyword>
<dbReference type="GO" id="GO:0046103">
    <property type="term" value="P:inosine biosynthetic process"/>
    <property type="evidence" value="ECO:0007669"/>
    <property type="project" value="TreeGrafter"/>
</dbReference>
<dbReference type="EC" id="3.5.4.4" evidence="4"/>
<dbReference type="PANTHER" id="PTHR11409:SF39">
    <property type="entry name" value="ADENOSINE DEAMINASE 2"/>
    <property type="match status" value="1"/>
</dbReference>
<dbReference type="STRING" id="1314777.A0A164P571"/>
<feature type="domain" description="Adenosine deaminase" evidence="10">
    <location>
        <begin position="200"/>
        <end position="510"/>
    </location>
</feature>
<dbReference type="FunFam" id="3.20.20.140:FF:000017">
    <property type="entry name" value="Adenosine deaminase 2"/>
    <property type="match status" value="1"/>
</dbReference>
<dbReference type="PANTHER" id="PTHR11409">
    <property type="entry name" value="ADENOSINE DEAMINASE"/>
    <property type="match status" value="1"/>
</dbReference>
<proteinExistence type="inferred from homology"/>
<evidence type="ECO:0000259" key="10">
    <source>
        <dbReference type="Pfam" id="PF00962"/>
    </source>
</evidence>
<name>A0A164P571_9AGAM</name>
<evidence type="ECO:0000256" key="9">
    <source>
        <dbReference type="ARBA" id="ARBA00047764"/>
    </source>
</evidence>
<dbReference type="InterPro" id="IPR032466">
    <property type="entry name" value="Metal_Hydrolase"/>
</dbReference>
<accession>A0A164P571</accession>
<comment type="subcellular location">
    <subcellularLocation>
        <location evidence="2">Secreted</location>
    </subcellularLocation>
</comment>
<dbReference type="Gene3D" id="3.20.20.140">
    <property type="entry name" value="Metal-dependent hydrolases"/>
    <property type="match status" value="1"/>
</dbReference>
<dbReference type="OrthoDB" id="7202371at2759"/>
<comment type="similarity">
    <text evidence="3">Belongs to the metallo-dependent hydrolases superfamily. Adenosine and AMP deaminases family. ADGF subfamily.</text>
</comment>
<dbReference type="Pfam" id="PF00962">
    <property type="entry name" value="A_deaminase"/>
    <property type="match status" value="1"/>
</dbReference>
<evidence type="ECO:0000256" key="1">
    <source>
        <dbReference type="ARBA" id="ARBA00001947"/>
    </source>
</evidence>
<sequence>MSAQSESLDAYLKARRELIAEDRGLRSDGAAIAHMSGLEELAEQNIRALRKKEIDNVWKAEHDAIPHVFPGMEFLTARGLIEKSEIFQLLKTMPKGALLHAHIDATVDVRTLLRLAEKEPALHIRIPTKLTLDNYTTVIPQFLALPKHQFVSGTIFGDSYVPDTWIRLQDARSSFPQKLGGEKGFDEWVIRSITINPTEAYVTHNTVEKIWQKFQSCFQAAYGLIHCETVYAGYLRESLLTAINDGISYAELRVTFLDKLMVDKNGELTLAHRDWLIIFESVVAGVKEELKAEGREDQFFGARLIYTTLRFISNEELREALDDCIALKQEFPHLIAGFDLVGDENVLKPLLDYIEPLLEFQQKTKELNLDIPFIFHAGETLGDGDSVDNNLYDALLLGTKRIGHGYSLVKHPHLMKICREQSICLEVCPISNEILRLTSSMPMHPLPILLNHGVPVTLNNDDPSIFGNFGLSYDFFQVLISSEVSGLMTLADIARRSFTYSTLEETQKAQAIALWEKHWKHFVEKVAAFKLDGA</sequence>
<dbReference type="InterPro" id="IPR001365">
    <property type="entry name" value="A_deaminase_dom"/>
</dbReference>
<evidence type="ECO:0000256" key="5">
    <source>
        <dbReference type="ARBA" id="ARBA00022525"/>
    </source>
</evidence>
<organism evidence="11 12">
    <name type="scientific">Sistotremastrum niveocremeum HHB9708</name>
    <dbReference type="NCBI Taxonomy" id="1314777"/>
    <lineage>
        <taxon>Eukaryota</taxon>
        <taxon>Fungi</taxon>
        <taxon>Dikarya</taxon>
        <taxon>Basidiomycota</taxon>
        <taxon>Agaricomycotina</taxon>
        <taxon>Agaricomycetes</taxon>
        <taxon>Sistotremastrales</taxon>
        <taxon>Sistotremastraceae</taxon>
        <taxon>Sertulicium</taxon>
        <taxon>Sertulicium niveocremeum</taxon>
    </lineage>
</organism>
<evidence type="ECO:0000256" key="3">
    <source>
        <dbReference type="ARBA" id="ARBA00006083"/>
    </source>
</evidence>
<dbReference type="GO" id="GO:0004000">
    <property type="term" value="F:adenosine deaminase activity"/>
    <property type="evidence" value="ECO:0007669"/>
    <property type="project" value="InterPro"/>
</dbReference>
<dbReference type="EMBL" id="KV419437">
    <property type="protein sequence ID" value="KZS88375.1"/>
    <property type="molecule type" value="Genomic_DNA"/>
</dbReference>
<dbReference type="InterPro" id="IPR006330">
    <property type="entry name" value="Ado/ade_deaminase"/>
</dbReference>
<evidence type="ECO:0000256" key="4">
    <source>
        <dbReference type="ARBA" id="ARBA00012784"/>
    </source>
</evidence>
<comment type="cofactor">
    <cofactor evidence="1">
        <name>Zn(2+)</name>
        <dbReference type="ChEBI" id="CHEBI:29105"/>
    </cofactor>
</comment>
<evidence type="ECO:0000313" key="12">
    <source>
        <dbReference type="Proteomes" id="UP000076722"/>
    </source>
</evidence>
<dbReference type="GO" id="GO:0046872">
    <property type="term" value="F:metal ion binding"/>
    <property type="evidence" value="ECO:0007669"/>
    <property type="project" value="UniProtKB-KW"/>
</dbReference>
<keyword evidence="5" id="KW-0964">Secreted</keyword>
<gene>
    <name evidence="11" type="ORF">SISNIDRAFT_479954</name>
</gene>
<evidence type="ECO:0000256" key="6">
    <source>
        <dbReference type="ARBA" id="ARBA00022723"/>
    </source>
</evidence>
<dbReference type="Proteomes" id="UP000076722">
    <property type="component" value="Unassembled WGS sequence"/>
</dbReference>
<keyword evidence="12" id="KW-1185">Reference proteome</keyword>
<evidence type="ECO:0000313" key="11">
    <source>
        <dbReference type="EMBL" id="KZS88375.1"/>
    </source>
</evidence>
<protein>
    <recommendedName>
        <fullName evidence="4">adenosine deaminase</fullName>
        <ecNumber evidence="4">3.5.4.4</ecNumber>
    </recommendedName>
</protein>
<dbReference type="GO" id="GO:0005615">
    <property type="term" value="C:extracellular space"/>
    <property type="evidence" value="ECO:0007669"/>
    <property type="project" value="InterPro"/>
</dbReference>
<evidence type="ECO:0000256" key="8">
    <source>
        <dbReference type="ARBA" id="ARBA00022801"/>
    </source>
</evidence>
<evidence type="ECO:0000256" key="7">
    <source>
        <dbReference type="ARBA" id="ARBA00022729"/>
    </source>
</evidence>
<dbReference type="InterPro" id="IPR006331">
    <property type="entry name" value="ADGF"/>
</dbReference>
<dbReference type="AlphaFoldDB" id="A0A164P571"/>
<comment type="catalytic activity">
    <reaction evidence="9">
        <text>adenosine + H2O + H(+) = inosine + NH4(+)</text>
        <dbReference type="Rhea" id="RHEA:24408"/>
        <dbReference type="ChEBI" id="CHEBI:15377"/>
        <dbReference type="ChEBI" id="CHEBI:15378"/>
        <dbReference type="ChEBI" id="CHEBI:16335"/>
        <dbReference type="ChEBI" id="CHEBI:17596"/>
        <dbReference type="ChEBI" id="CHEBI:28938"/>
        <dbReference type="EC" id="3.5.4.4"/>
    </reaction>
</comment>